<dbReference type="InterPro" id="IPR036641">
    <property type="entry name" value="HPT_dom_sf"/>
</dbReference>
<dbReference type="PROSITE" id="PS50851">
    <property type="entry name" value="CHEW"/>
    <property type="match status" value="2"/>
</dbReference>
<feature type="compositionally biased region" description="Basic residues" evidence="9">
    <location>
        <begin position="202"/>
        <end position="212"/>
    </location>
</feature>
<dbReference type="PROSITE" id="PS50894">
    <property type="entry name" value="HPT"/>
    <property type="match status" value="1"/>
</dbReference>
<evidence type="ECO:0000256" key="2">
    <source>
        <dbReference type="ARBA" id="ARBA00004236"/>
    </source>
</evidence>
<dbReference type="SMART" id="SM01231">
    <property type="entry name" value="H-kinase_dim"/>
    <property type="match status" value="1"/>
</dbReference>
<dbReference type="Pfam" id="PF02895">
    <property type="entry name" value="H-kinase_dim"/>
    <property type="match status" value="1"/>
</dbReference>
<feature type="domain" description="Histidine kinase" evidence="10">
    <location>
        <begin position="298"/>
        <end position="555"/>
    </location>
</feature>
<keyword evidence="6" id="KW-0418">Kinase</keyword>
<protein>
    <recommendedName>
        <fullName evidence="3">histidine kinase</fullName>
        <ecNumber evidence="3">2.7.13.3</ecNumber>
    </recommendedName>
</protein>
<dbReference type="InterPro" id="IPR036097">
    <property type="entry name" value="HisK_dim/P_sf"/>
</dbReference>
<feature type="domain" description="CheW-like" evidence="11">
    <location>
        <begin position="557"/>
        <end position="696"/>
    </location>
</feature>
<name>A0A919P4P7_9CELL</name>
<dbReference type="InterPro" id="IPR008207">
    <property type="entry name" value="Sig_transdc_His_kin_Hpt_dom"/>
</dbReference>
<dbReference type="Pfam" id="PF01627">
    <property type="entry name" value="Hpt"/>
    <property type="match status" value="1"/>
</dbReference>
<dbReference type="SUPFAM" id="SSF47226">
    <property type="entry name" value="Histidine-containing phosphotransfer domain, HPT domain"/>
    <property type="match status" value="1"/>
</dbReference>
<dbReference type="Pfam" id="PF02518">
    <property type="entry name" value="HATPase_c"/>
    <property type="match status" value="1"/>
</dbReference>
<dbReference type="Gene3D" id="2.30.30.40">
    <property type="entry name" value="SH3 Domains"/>
    <property type="match status" value="1"/>
</dbReference>
<keyword evidence="5" id="KW-0808">Transferase</keyword>
<dbReference type="SMART" id="SM00073">
    <property type="entry name" value="HPT"/>
    <property type="match status" value="1"/>
</dbReference>
<evidence type="ECO:0000256" key="1">
    <source>
        <dbReference type="ARBA" id="ARBA00000085"/>
    </source>
</evidence>
<dbReference type="GO" id="GO:0006935">
    <property type="term" value="P:chemotaxis"/>
    <property type="evidence" value="ECO:0007669"/>
    <property type="project" value="InterPro"/>
</dbReference>
<feature type="modified residue" description="Phosphohistidine" evidence="8">
    <location>
        <position position="58"/>
    </location>
</feature>
<dbReference type="Gene3D" id="2.40.50.180">
    <property type="entry name" value="CheA-289, Domain 4"/>
    <property type="match status" value="1"/>
</dbReference>
<evidence type="ECO:0000256" key="4">
    <source>
        <dbReference type="ARBA" id="ARBA00022553"/>
    </source>
</evidence>
<accession>A0A919P4P7</accession>
<dbReference type="InterPro" id="IPR005467">
    <property type="entry name" value="His_kinase_dom"/>
</dbReference>
<reference evidence="13" key="1">
    <citation type="submission" date="2021-01" db="EMBL/GenBank/DDBJ databases">
        <title>Whole genome shotgun sequence of Cellulomonas chitinilytica NBRC 110799.</title>
        <authorList>
            <person name="Komaki H."/>
            <person name="Tamura T."/>
        </authorList>
    </citation>
    <scope>NUCLEOTIDE SEQUENCE</scope>
    <source>
        <strain evidence="13">NBRC 110799</strain>
    </source>
</reference>
<dbReference type="GO" id="GO:0000155">
    <property type="term" value="F:phosphorelay sensor kinase activity"/>
    <property type="evidence" value="ECO:0007669"/>
    <property type="project" value="InterPro"/>
</dbReference>
<dbReference type="PROSITE" id="PS50109">
    <property type="entry name" value="HIS_KIN"/>
    <property type="match status" value="1"/>
</dbReference>
<dbReference type="AlphaFoldDB" id="A0A919P4P7"/>
<dbReference type="Gene3D" id="1.20.120.160">
    <property type="entry name" value="HPT domain"/>
    <property type="match status" value="1"/>
</dbReference>
<evidence type="ECO:0000313" key="14">
    <source>
        <dbReference type="Proteomes" id="UP000632740"/>
    </source>
</evidence>
<dbReference type="GO" id="GO:0005737">
    <property type="term" value="C:cytoplasm"/>
    <property type="evidence" value="ECO:0007669"/>
    <property type="project" value="InterPro"/>
</dbReference>
<feature type="domain" description="CheW-like" evidence="11">
    <location>
        <begin position="720"/>
        <end position="850"/>
    </location>
</feature>
<keyword evidence="4 8" id="KW-0597">Phosphoprotein</keyword>
<dbReference type="InterPro" id="IPR003594">
    <property type="entry name" value="HATPase_dom"/>
</dbReference>
<comment type="catalytic activity">
    <reaction evidence="1">
        <text>ATP + protein L-histidine = ADP + protein N-phospho-L-histidine.</text>
        <dbReference type="EC" id="2.7.13.3"/>
    </reaction>
</comment>
<feature type="region of interest" description="Disordered" evidence="9">
    <location>
        <begin position="184"/>
        <end position="257"/>
    </location>
</feature>
<evidence type="ECO:0000256" key="5">
    <source>
        <dbReference type="ARBA" id="ARBA00022679"/>
    </source>
</evidence>
<dbReference type="Proteomes" id="UP000632740">
    <property type="component" value="Unassembled WGS sequence"/>
</dbReference>
<evidence type="ECO:0000256" key="8">
    <source>
        <dbReference type="PROSITE-ProRule" id="PRU00110"/>
    </source>
</evidence>
<dbReference type="Pfam" id="PF01584">
    <property type="entry name" value="CheW"/>
    <property type="match status" value="2"/>
</dbReference>
<dbReference type="InterPro" id="IPR004105">
    <property type="entry name" value="CheA-like_dim"/>
</dbReference>
<dbReference type="SUPFAM" id="SSF55874">
    <property type="entry name" value="ATPase domain of HSP90 chaperone/DNA topoisomerase II/histidine kinase"/>
    <property type="match status" value="1"/>
</dbReference>
<evidence type="ECO:0000256" key="9">
    <source>
        <dbReference type="SAM" id="MobiDB-lite"/>
    </source>
</evidence>
<dbReference type="SUPFAM" id="SSF50341">
    <property type="entry name" value="CheW-like"/>
    <property type="match status" value="2"/>
</dbReference>
<evidence type="ECO:0000259" key="12">
    <source>
        <dbReference type="PROSITE" id="PS50894"/>
    </source>
</evidence>
<dbReference type="CDD" id="cd16916">
    <property type="entry name" value="HATPase_CheA-like"/>
    <property type="match status" value="1"/>
</dbReference>
<comment type="subcellular location">
    <subcellularLocation>
        <location evidence="2">Cell membrane</location>
    </subcellularLocation>
</comment>
<dbReference type="InterPro" id="IPR037006">
    <property type="entry name" value="CheA-like_homodim_sf"/>
</dbReference>
<dbReference type="InterPro" id="IPR051315">
    <property type="entry name" value="Bact_Chemotaxis_CheA"/>
</dbReference>
<feature type="domain" description="HPt" evidence="12">
    <location>
        <begin position="11"/>
        <end position="118"/>
    </location>
</feature>
<keyword evidence="7" id="KW-0902">Two-component regulatory system</keyword>
<dbReference type="CDD" id="cd00088">
    <property type="entry name" value="HPT"/>
    <property type="match status" value="1"/>
</dbReference>
<dbReference type="EMBL" id="BONK01000012">
    <property type="protein sequence ID" value="GIG22645.1"/>
    <property type="molecule type" value="Genomic_DNA"/>
</dbReference>
<dbReference type="Gene3D" id="1.10.287.560">
    <property type="entry name" value="Histidine kinase CheA-like, homodimeric domain"/>
    <property type="match status" value="1"/>
</dbReference>
<gene>
    <name evidence="13" type="primary">cheA</name>
    <name evidence="13" type="ORF">Cch01nite_33690</name>
</gene>
<dbReference type="InterPro" id="IPR004358">
    <property type="entry name" value="Sig_transdc_His_kin-like_C"/>
</dbReference>
<evidence type="ECO:0000313" key="13">
    <source>
        <dbReference type="EMBL" id="GIG22645.1"/>
    </source>
</evidence>
<dbReference type="PANTHER" id="PTHR43395">
    <property type="entry name" value="SENSOR HISTIDINE KINASE CHEA"/>
    <property type="match status" value="1"/>
</dbReference>
<dbReference type="PRINTS" id="PR00344">
    <property type="entry name" value="BCTRLSENSOR"/>
</dbReference>
<proteinExistence type="predicted"/>
<dbReference type="FunFam" id="3.30.565.10:FF:000016">
    <property type="entry name" value="Chemotaxis protein CheA, putative"/>
    <property type="match status" value="1"/>
</dbReference>
<comment type="caution">
    <text evidence="13">The sequence shown here is derived from an EMBL/GenBank/DDBJ whole genome shotgun (WGS) entry which is preliminary data.</text>
</comment>
<evidence type="ECO:0000259" key="10">
    <source>
        <dbReference type="PROSITE" id="PS50109"/>
    </source>
</evidence>
<dbReference type="InterPro" id="IPR002545">
    <property type="entry name" value="CheW-lke_dom"/>
</dbReference>
<dbReference type="InterPro" id="IPR036061">
    <property type="entry name" value="CheW-like_dom_sf"/>
</dbReference>
<dbReference type="GO" id="GO:0005886">
    <property type="term" value="C:plasma membrane"/>
    <property type="evidence" value="ECO:0007669"/>
    <property type="project" value="UniProtKB-SubCell"/>
</dbReference>
<organism evidence="13 14">
    <name type="scientific">Cellulomonas chitinilytica</name>
    <dbReference type="NCBI Taxonomy" id="398759"/>
    <lineage>
        <taxon>Bacteria</taxon>
        <taxon>Bacillati</taxon>
        <taxon>Actinomycetota</taxon>
        <taxon>Actinomycetes</taxon>
        <taxon>Micrococcales</taxon>
        <taxon>Cellulomonadaceae</taxon>
        <taxon>Cellulomonas</taxon>
    </lineage>
</organism>
<dbReference type="SUPFAM" id="SSF47384">
    <property type="entry name" value="Homodimeric domain of signal transducing histidine kinase"/>
    <property type="match status" value="1"/>
</dbReference>
<evidence type="ECO:0000259" key="11">
    <source>
        <dbReference type="PROSITE" id="PS50851"/>
    </source>
</evidence>
<dbReference type="SMART" id="SM00260">
    <property type="entry name" value="CheW"/>
    <property type="match status" value="2"/>
</dbReference>
<dbReference type="Gene3D" id="3.30.565.10">
    <property type="entry name" value="Histidine kinase-like ATPase, C-terminal domain"/>
    <property type="match status" value="1"/>
</dbReference>
<evidence type="ECO:0000256" key="6">
    <source>
        <dbReference type="ARBA" id="ARBA00022777"/>
    </source>
</evidence>
<keyword evidence="14" id="KW-1185">Reference proteome</keyword>
<dbReference type="EC" id="2.7.13.3" evidence="3"/>
<evidence type="ECO:0000256" key="7">
    <source>
        <dbReference type="ARBA" id="ARBA00023012"/>
    </source>
</evidence>
<feature type="compositionally biased region" description="Pro residues" evidence="9">
    <location>
        <begin position="229"/>
        <end position="250"/>
    </location>
</feature>
<dbReference type="PANTHER" id="PTHR43395:SF1">
    <property type="entry name" value="CHEMOTAXIS PROTEIN CHEA"/>
    <property type="match status" value="1"/>
</dbReference>
<dbReference type="SMART" id="SM00387">
    <property type="entry name" value="HATPase_c"/>
    <property type="match status" value="1"/>
</dbReference>
<sequence length="863" mass="91200">MCRSPFGGEACVEDIDEIVREFLVESHENLDQLDRDLVALEETPGARDLLSSVFRTIHTIKGTSGFLAFGNLERLTHVGENLLVELRDGKRSMDHATTDVLLRMVDTVRALLAVIERDGTEGGVDVDSAIAAIVAVQEGKTAEVPHPREVPAAEVAPQPPVAWASEPVAAPVAVPVAVPVVESPAEPEPAPAAPAVPEAKPKAKTPRAKIAKRTAPPVSATVETLAAAPPVPATPAPAPQAPAPQAPAPAPAAHVQEDADAALHAAAQQALATAAAAALEPVAEYVPVKELSTAPLEEVGQLRTAAESSIRVDVDLLDQLMRQVGELVLARNRLSRLAGAAQDADLARSAQQINLIATELQDGVMRTRMQPIEHVWSKMPRVVRDLASACGREVRLELTGGDTELDRGLLEAVKDPLTHLVRNAVDHGIESPADRVAKGKSSQGLLELRASHAGGQVVVEVRDDGAGIDPAKVAAKAVSKGLRTAEQVAAMSTGDLLNLLFLPGFSTAEAVTNVSGRGVGMDVVRTRVEAIGGTVDVESTIGVGTVWRLRIPLTLAILPALTVEVDGDVYAVPQVHVLELVALDSARSESAIEYVQTAPVYRLRGELLQLVSLAEVLGLGRGQALENADGVIVVVGADDNRFGLLVDRVLTTEEIVVTPLATQLKSIGIYSGTTVLGDGGVALILDIQAVARRTLLEVERGQSGSLLSAAQAAASDQVEAAQLLVAEIGDDRRVAMPLASVARLEHVRSDEVEMVGGREVIQYRGTILPLARLDRLLGARAEATDEMLLVVYTRGERSVGLVVEEIVDIVEDQVDHHSEIDDRGLIGSTVINGRVTELLDVRAAVLAADDQFYEDEIDEREVA</sequence>
<evidence type="ECO:0000256" key="3">
    <source>
        <dbReference type="ARBA" id="ARBA00012438"/>
    </source>
</evidence>
<dbReference type="InterPro" id="IPR036890">
    <property type="entry name" value="HATPase_C_sf"/>
</dbReference>